<dbReference type="AlphaFoldDB" id="A0A650CRG7"/>
<reference evidence="5 6" key="1">
    <citation type="submission" date="2019-10" db="EMBL/GenBank/DDBJ databases">
        <title>Genome Sequences from Six Type Strain Members of the Archaeal Family Sulfolobaceae: Acidianus ambivalens, Acidianus infernus, Metallosphaera prunae, Stygiolobus azoricus, Sulfolobus metallicus, and Sulfurisphaera ohwakuensis.</title>
        <authorList>
            <person name="Counts J.A."/>
            <person name="Kelly R.M."/>
        </authorList>
    </citation>
    <scope>NUCLEOTIDE SEQUENCE [LARGE SCALE GENOMIC DNA]</scope>
    <source>
        <strain evidence="5 6">FC6</strain>
    </source>
</reference>
<dbReference type="PANTHER" id="PTHR10061">
    <property type="entry name" value="S-FORMYLGLUTATHIONE HYDROLASE"/>
    <property type="match status" value="1"/>
</dbReference>
<dbReference type="EMBL" id="CP045483">
    <property type="protein sequence ID" value="QGR20252.1"/>
    <property type="molecule type" value="Genomic_DNA"/>
</dbReference>
<dbReference type="InterPro" id="IPR014186">
    <property type="entry name" value="S-formylglutathione_hydrol"/>
</dbReference>
<sequence>MVIVRVENVESEALRDNPLKDPNVRNVVHIVSDNISKPLIVIYLSGFLSSSISLLNYDPLGGNIVEKVERLSKEGKINNTVVILPDLFTKLGGNQYINSTAVGLYEDFLVKELIPYLKEKYDSDKIVLMGKSSGGYGAIVLGMKYPGLIQGIVDHSGDAYFEYIYIPMFPSVIRTLRKFKDYKDWLQKYWSKENKKEKEDLNALTIVAMAAFYSPKGEYIELPFEVETGEIIEEVWKKWIEKDPVRMINQYHENLRKLRMVYLDVGLRDEFKINFGMRILHEKMKKLNIPHIYEEFEGGHFNTSFRYDISLSLASRVFNEEGNEK</sequence>
<dbReference type="GO" id="GO:0005829">
    <property type="term" value="C:cytosol"/>
    <property type="evidence" value="ECO:0007669"/>
    <property type="project" value="TreeGrafter"/>
</dbReference>
<evidence type="ECO:0000313" key="5">
    <source>
        <dbReference type="EMBL" id="QGR20252.1"/>
    </source>
</evidence>
<keyword evidence="6" id="KW-1185">Reference proteome</keyword>
<comment type="similarity">
    <text evidence="1">Belongs to the esterase D family.</text>
</comment>
<keyword evidence="3" id="KW-0719">Serine esterase</keyword>
<dbReference type="GO" id="GO:0052689">
    <property type="term" value="F:carboxylic ester hydrolase activity"/>
    <property type="evidence" value="ECO:0007669"/>
    <property type="project" value="UniProtKB-KW"/>
</dbReference>
<dbReference type="Pfam" id="PF00756">
    <property type="entry name" value="Esterase"/>
    <property type="match status" value="1"/>
</dbReference>
<evidence type="ECO:0000313" key="6">
    <source>
        <dbReference type="Proteomes" id="UP000423396"/>
    </source>
</evidence>
<dbReference type="GO" id="GO:0046294">
    <property type="term" value="P:formaldehyde catabolic process"/>
    <property type="evidence" value="ECO:0007669"/>
    <property type="project" value="InterPro"/>
</dbReference>
<evidence type="ECO:0000256" key="3">
    <source>
        <dbReference type="ARBA" id="ARBA00022487"/>
    </source>
</evidence>
<evidence type="ECO:0000256" key="2">
    <source>
        <dbReference type="ARBA" id="ARBA00012479"/>
    </source>
</evidence>
<gene>
    <name evidence="5" type="ORF">D1868_09805</name>
</gene>
<dbReference type="InterPro" id="IPR000801">
    <property type="entry name" value="Esterase-like"/>
</dbReference>
<dbReference type="KEGG" id="sazo:D1868_09805"/>
<dbReference type="Gene3D" id="3.40.50.1820">
    <property type="entry name" value="alpha/beta hydrolase"/>
    <property type="match status" value="1"/>
</dbReference>
<dbReference type="RefSeq" id="WP_156007701.1">
    <property type="nucleotide sequence ID" value="NZ_CP045483.1"/>
</dbReference>
<evidence type="ECO:0000256" key="4">
    <source>
        <dbReference type="ARBA" id="ARBA00022801"/>
    </source>
</evidence>
<evidence type="ECO:0000256" key="1">
    <source>
        <dbReference type="ARBA" id="ARBA00005622"/>
    </source>
</evidence>
<dbReference type="OrthoDB" id="39489at2157"/>
<organism evidence="5 6">
    <name type="scientific">Stygiolobus azoricus</name>
    <dbReference type="NCBI Taxonomy" id="41675"/>
    <lineage>
        <taxon>Archaea</taxon>
        <taxon>Thermoproteota</taxon>
        <taxon>Thermoprotei</taxon>
        <taxon>Sulfolobales</taxon>
        <taxon>Sulfolobaceae</taxon>
        <taxon>Stygiolobus</taxon>
    </lineage>
</organism>
<dbReference type="GO" id="GO:0018738">
    <property type="term" value="F:S-formylglutathione hydrolase activity"/>
    <property type="evidence" value="ECO:0007669"/>
    <property type="project" value="UniProtKB-EC"/>
</dbReference>
<dbReference type="Proteomes" id="UP000423396">
    <property type="component" value="Chromosome"/>
</dbReference>
<keyword evidence="4" id="KW-0378">Hydrolase</keyword>
<protein>
    <recommendedName>
        <fullName evidence="2">S-formylglutathione hydrolase</fullName>
        <ecNumber evidence="2">3.1.2.12</ecNumber>
    </recommendedName>
</protein>
<dbReference type="GeneID" id="42799365"/>
<accession>A0A650CRG7</accession>
<dbReference type="SUPFAM" id="SSF53474">
    <property type="entry name" value="alpha/beta-Hydrolases"/>
    <property type="match status" value="1"/>
</dbReference>
<dbReference type="PANTHER" id="PTHR10061:SF0">
    <property type="entry name" value="S-FORMYLGLUTATHIONE HYDROLASE"/>
    <property type="match status" value="1"/>
</dbReference>
<dbReference type="InterPro" id="IPR029058">
    <property type="entry name" value="AB_hydrolase_fold"/>
</dbReference>
<dbReference type="EC" id="3.1.2.12" evidence="2"/>
<proteinExistence type="inferred from homology"/>
<name>A0A650CRG7_9CREN</name>